<dbReference type="InterPro" id="IPR007569">
    <property type="entry name" value="DUF559"/>
</dbReference>
<comment type="caution">
    <text evidence="2">The sequence shown here is derived from an EMBL/GenBank/DDBJ whole genome shotgun (WGS) entry which is preliminary data.</text>
</comment>
<keyword evidence="2" id="KW-0808">Transferase</keyword>
<dbReference type="RefSeq" id="WP_057837651.1">
    <property type="nucleotide sequence ID" value="NZ_LLXZ01000141.1"/>
</dbReference>
<dbReference type="Pfam" id="PF04480">
    <property type="entry name" value="DUF559"/>
    <property type="match status" value="1"/>
</dbReference>
<evidence type="ECO:0000313" key="3">
    <source>
        <dbReference type="Proteomes" id="UP000050863"/>
    </source>
</evidence>
<accession>A0A0R3L6S9</accession>
<dbReference type="InterPro" id="IPR011335">
    <property type="entry name" value="Restrct_endonuc-II-like"/>
</dbReference>
<keyword evidence="3" id="KW-1185">Reference proteome</keyword>
<dbReference type="Proteomes" id="UP000050863">
    <property type="component" value="Unassembled WGS sequence"/>
</dbReference>
<evidence type="ECO:0000259" key="1">
    <source>
        <dbReference type="Pfam" id="PF04480"/>
    </source>
</evidence>
<dbReference type="CDD" id="cd01038">
    <property type="entry name" value="Endonuclease_DUF559"/>
    <property type="match status" value="1"/>
</dbReference>
<protein>
    <submittedName>
        <fullName evidence="2">DNA methyltransferase</fullName>
    </submittedName>
</protein>
<proteinExistence type="predicted"/>
<organism evidence="2 3">
    <name type="scientific">Bradyrhizobium jicamae</name>
    <dbReference type="NCBI Taxonomy" id="280332"/>
    <lineage>
        <taxon>Bacteria</taxon>
        <taxon>Pseudomonadati</taxon>
        <taxon>Pseudomonadota</taxon>
        <taxon>Alphaproteobacteria</taxon>
        <taxon>Hyphomicrobiales</taxon>
        <taxon>Nitrobacteraceae</taxon>
        <taxon>Bradyrhizobium</taxon>
    </lineage>
</organism>
<dbReference type="GO" id="GO:0032259">
    <property type="term" value="P:methylation"/>
    <property type="evidence" value="ECO:0007669"/>
    <property type="project" value="UniProtKB-KW"/>
</dbReference>
<name>A0A0R3L6S9_9BRAD</name>
<sequence>MRHEPTDAELAMWRLLRDRRLARFKFRRQVPFRNFILDFVCFEKRLIIEIDGSQHASSTRDEAREAVLIAEGFRMARYWNNDVLQRRSAILEDIFVKLAER</sequence>
<dbReference type="InterPro" id="IPR047216">
    <property type="entry name" value="Endonuclease_DUF559_bact"/>
</dbReference>
<evidence type="ECO:0000313" key="2">
    <source>
        <dbReference type="EMBL" id="KRR03639.1"/>
    </source>
</evidence>
<dbReference type="Gene3D" id="3.40.960.10">
    <property type="entry name" value="VSR Endonuclease"/>
    <property type="match status" value="1"/>
</dbReference>
<dbReference type="AlphaFoldDB" id="A0A0R3L6S9"/>
<reference evidence="2 3" key="1">
    <citation type="submission" date="2014-03" db="EMBL/GenBank/DDBJ databases">
        <title>Bradyrhizobium valentinum sp. nov., isolated from effective nodules of Lupinus mariae-josephae, a lupine endemic of basic-lime soils in Eastern Spain.</title>
        <authorList>
            <person name="Duran D."/>
            <person name="Rey L."/>
            <person name="Navarro A."/>
            <person name="Busquets A."/>
            <person name="Imperial J."/>
            <person name="Ruiz-Argueso T."/>
        </authorList>
    </citation>
    <scope>NUCLEOTIDE SEQUENCE [LARGE SCALE GENOMIC DNA]</scope>
    <source>
        <strain evidence="2 3">PAC68</strain>
    </source>
</reference>
<feature type="domain" description="DUF559" evidence="1">
    <location>
        <begin position="1"/>
        <end position="98"/>
    </location>
</feature>
<dbReference type="SUPFAM" id="SSF52980">
    <property type="entry name" value="Restriction endonuclease-like"/>
    <property type="match status" value="1"/>
</dbReference>
<dbReference type="EMBL" id="LLXZ01000141">
    <property type="protein sequence ID" value="KRR03639.1"/>
    <property type="molecule type" value="Genomic_DNA"/>
</dbReference>
<keyword evidence="2" id="KW-0489">Methyltransferase</keyword>
<dbReference type="GO" id="GO:0008168">
    <property type="term" value="F:methyltransferase activity"/>
    <property type="evidence" value="ECO:0007669"/>
    <property type="project" value="UniProtKB-KW"/>
</dbReference>
<dbReference type="STRING" id="280332.CQ12_12460"/>
<dbReference type="OrthoDB" id="9798754at2"/>
<dbReference type="PANTHER" id="PTHR38590">
    <property type="entry name" value="BLL0828 PROTEIN"/>
    <property type="match status" value="1"/>
</dbReference>
<dbReference type="PANTHER" id="PTHR38590:SF1">
    <property type="entry name" value="BLL0828 PROTEIN"/>
    <property type="match status" value="1"/>
</dbReference>
<gene>
    <name evidence="2" type="ORF">CQ12_12460</name>
</gene>